<dbReference type="InterPro" id="IPR020234">
    <property type="entry name" value="Mite_allergen_group-7"/>
</dbReference>
<organism evidence="1 2">
    <name type="scientific">Caerostris extrusa</name>
    <name type="common">Bark spider</name>
    <name type="synonym">Caerostris bankana</name>
    <dbReference type="NCBI Taxonomy" id="172846"/>
    <lineage>
        <taxon>Eukaryota</taxon>
        <taxon>Metazoa</taxon>
        <taxon>Ecdysozoa</taxon>
        <taxon>Arthropoda</taxon>
        <taxon>Chelicerata</taxon>
        <taxon>Arachnida</taxon>
        <taxon>Araneae</taxon>
        <taxon>Araneomorphae</taxon>
        <taxon>Entelegynae</taxon>
        <taxon>Araneoidea</taxon>
        <taxon>Araneidae</taxon>
        <taxon>Caerostris</taxon>
    </lineage>
</organism>
<protein>
    <submittedName>
        <fullName evidence="1">Uncharacterized protein</fullName>
    </submittedName>
</protein>
<dbReference type="Proteomes" id="UP001054945">
    <property type="component" value="Unassembled WGS sequence"/>
</dbReference>
<gene>
    <name evidence="1" type="ORF">CEXT_127291</name>
</gene>
<dbReference type="AlphaFoldDB" id="A0AAV4Y184"/>
<keyword evidence="2" id="KW-1185">Reference proteome</keyword>
<evidence type="ECO:0000313" key="2">
    <source>
        <dbReference type="Proteomes" id="UP001054945"/>
    </source>
</evidence>
<reference evidence="1 2" key="1">
    <citation type="submission" date="2021-06" db="EMBL/GenBank/DDBJ databases">
        <title>Caerostris extrusa draft genome.</title>
        <authorList>
            <person name="Kono N."/>
            <person name="Arakawa K."/>
        </authorList>
    </citation>
    <scope>NUCLEOTIDE SEQUENCE [LARGE SCALE GENOMIC DNA]</scope>
</reference>
<evidence type="ECO:0000313" key="1">
    <source>
        <dbReference type="EMBL" id="GIZ00888.1"/>
    </source>
</evidence>
<sequence>MCMRFKTGVFMMLSSPDASVWFHEPLNRTVSSWIQSENQEKARKCYFLHPAFYCSLVGPYVFHRLIINGKAEYKEGSLSGLSKVSRIGECQGPLNSSIGTTINCTLSFTNLKTSYKGKVKYGILPKVSIDAKAEVSSAIIVVGIVKTQYEAPKVKTFGIKQVGQLNTHFSGLGPLNKHMKVLEENYRNHVAGEVSSVIHNRFQYALNLAVAQVPMPLR</sequence>
<proteinExistence type="predicted"/>
<accession>A0AAV4Y184</accession>
<dbReference type="Gene3D" id="3.15.10.50">
    <property type="match status" value="1"/>
</dbReference>
<comment type="caution">
    <text evidence="1">The sequence shown here is derived from an EMBL/GenBank/DDBJ whole genome shotgun (WGS) entry which is preliminary data.</text>
</comment>
<dbReference type="InterPro" id="IPR038602">
    <property type="entry name" value="Mite_allergen_7_sf"/>
</dbReference>
<dbReference type="Pfam" id="PF16984">
    <property type="entry name" value="Grp7_allergen"/>
    <property type="match status" value="1"/>
</dbReference>
<name>A0AAV4Y184_CAEEX</name>
<dbReference type="EMBL" id="BPLR01001220">
    <property type="protein sequence ID" value="GIZ00888.1"/>
    <property type="molecule type" value="Genomic_DNA"/>
</dbReference>